<sequence length="354" mass="38246">MSADPKSLESHSSMADNTPNNSPVNLLSLDGGGIRGVSQLIILDEIMKRIQAKKQLTKVPKPCEYFHLIGGSGTGGLNAIMLGRLKMSTEDALCSYKKLATAVFSPDNRKLFYQDGKFKASTLEAEIKEIVKHSCEGYIGDELLLDPDAGKSSIGNVFVCAKTSANLESPQRFRTYAGLPNQGPDSIMIVGLGGISSSYIDAGLGHNNPAKEVREEAMELFGSDRPVGVFLSVGTGHPGPNGFQQPRGMEKILSLELMKTVTKIAADCESVSSDFAKQYNSNLGIYFRFNVMHGTGILEVDDWQRGADILAHTSAYLRGPDAFGKIKDMVEYLCSSSSLERPHTLGTFGMSSVF</sequence>
<dbReference type="Pfam" id="PF01734">
    <property type="entry name" value="Patatin"/>
    <property type="match status" value="1"/>
</dbReference>
<evidence type="ECO:0000256" key="5">
    <source>
        <dbReference type="SAM" id="MobiDB-lite"/>
    </source>
</evidence>
<dbReference type="GO" id="GO:0016042">
    <property type="term" value="P:lipid catabolic process"/>
    <property type="evidence" value="ECO:0007669"/>
    <property type="project" value="UniProtKB-KW"/>
</dbReference>
<name>A0A2H3B8W4_9AGAR</name>
<accession>A0A2H3B8W4</accession>
<dbReference type="GO" id="GO:0047499">
    <property type="term" value="F:calcium-independent phospholipase A2 activity"/>
    <property type="evidence" value="ECO:0007669"/>
    <property type="project" value="TreeGrafter"/>
</dbReference>
<dbReference type="Gene3D" id="3.40.1090.10">
    <property type="entry name" value="Cytosolic phospholipase A2 catalytic domain"/>
    <property type="match status" value="1"/>
</dbReference>
<keyword evidence="3" id="KW-0443">Lipid metabolism</keyword>
<keyword evidence="8" id="KW-1185">Reference proteome</keyword>
<evidence type="ECO:0000313" key="7">
    <source>
        <dbReference type="EMBL" id="PBK60283.1"/>
    </source>
</evidence>
<comment type="caution">
    <text evidence="4">Lacks conserved residue(s) required for the propagation of feature annotation.</text>
</comment>
<evidence type="ECO:0000256" key="1">
    <source>
        <dbReference type="ARBA" id="ARBA00022801"/>
    </source>
</evidence>
<dbReference type="PANTHER" id="PTHR24185">
    <property type="entry name" value="CALCIUM-INDEPENDENT PHOSPHOLIPASE A2-GAMMA"/>
    <property type="match status" value="1"/>
</dbReference>
<dbReference type="GO" id="GO:0016020">
    <property type="term" value="C:membrane"/>
    <property type="evidence" value="ECO:0007669"/>
    <property type="project" value="TreeGrafter"/>
</dbReference>
<feature type="domain" description="PNPLA" evidence="6">
    <location>
        <begin position="27"/>
        <end position="214"/>
    </location>
</feature>
<dbReference type="GO" id="GO:0046486">
    <property type="term" value="P:glycerolipid metabolic process"/>
    <property type="evidence" value="ECO:0007669"/>
    <property type="project" value="UniProtKB-ARBA"/>
</dbReference>
<proteinExistence type="predicted"/>
<dbReference type="InterPro" id="IPR016035">
    <property type="entry name" value="Acyl_Trfase/lysoPLipase"/>
</dbReference>
<feature type="region of interest" description="Disordered" evidence="5">
    <location>
        <begin position="1"/>
        <end position="22"/>
    </location>
</feature>
<dbReference type="SUPFAM" id="SSF52151">
    <property type="entry name" value="FabD/lysophospholipase-like"/>
    <property type="match status" value="1"/>
</dbReference>
<keyword evidence="2" id="KW-0442">Lipid degradation</keyword>
<evidence type="ECO:0000256" key="3">
    <source>
        <dbReference type="ARBA" id="ARBA00023098"/>
    </source>
</evidence>
<evidence type="ECO:0000256" key="4">
    <source>
        <dbReference type="PROSITE-ProRule" id="PRU01161"/>
    </source>
</evidence>
<dbReference type="PANTHER" id="PTHR24185:SF1">
    <property type="entry name" value="CALCIUM-INDEPENDENT PHOSPHOLIPASE A2-GAMMA"/>
    <property type="match status" value="1"/>
</dbReference>
<dbReference type="STRING" id="1076256.A0A2H3B8W4"/>
<organism evidence="7 8">
    <name type="scientific">Armillaria solidipes</name>
    <dbReference type="NCBI Taxonomy" id="1076256"/>
    <lineage>
        <taxon>Eukaryota</taxon>
        <taxon>Fungi</taxon>
        <taxon>Dikarya</taxon>
        <taxon>Basidiomycota</taxon>
        <taxon>Agaricomycotina</taxon>
        <taxon>Agaricomycetes</taxon>
        <taxon>Agaricomycetidae</taxon>
        <taxon>Agaricales</taxon>
        <taxon>Marasmiineae</taxon>
        <taxon>Physalacriaceae</taxon>
        <taxon>Armillaria</taxon>
    </lineage>
</organism>
<evidence type="ECO:0000313" key="8">
    <source>
        <dbReference type="Proteomes" id="UP000218334"/>
    </source>
</evidence>
<feature type="short sequence motif" description="GXGXXG" evidence="4">
    <location>
        <begin position="31"/>
        <end position="36"/>
    </location>
</feature>
<reference evidence="8" key="1">
    <citation type="journal article" date="2017" name="Nat. Ecol. Evol.">
        <title>Genome expansion and lineage-specific genetic innovations in the forest pathogenic fungi Armillaria.</title>
        <authorList>
            <person name="Sipos G."/>
            <person name="Prasanna A.N."/>
            <person name="Walter M.C."/>
            <person name="O'Connor E."/>
            <person name="Balint B."/>
            <person name="Krizsan K."/>
            <person name="Kiss B."/>
            <person name="Hess J."/>
            <person name="Varga T."/>
            <person name="Slot J."/>
            <person name="Riley R."/>
            <person name="Boka B."/>
            <person name="Rigling D."/>
            <person name="Barry K."/>
            <person name="Lee J."/>
            <person name="Mihaltcheva S."/>
            <person name="LaButti K."/>
            <person name="Lipzen A."/>
            <person name="Waldron R."/>
            <person name="Moloney N.M."/>
            <person name="Sperisen C."/>
            <person name="Kredics L."/>
            <person name="Vagvoelgyi C."/>
            <person name="Patrignani A."/>
            <person name="Fitzpatrick D."/>
            <person name="Nagy I."/>
            <person name="Doyle S."/>
            <person name="Anderson J.B."/>
            <person name="Grigoriev I.V."/>
            <person name="Gueldener U."/>
            <person name="Muensterkoetter M."/>
            <person name="Nagy L.G."/>
        </authorList>
    </citation>
    <scope>NUCLEOTIDE SEQUENCE [LARGE SCALE GENOMIC DNA]</scope>
    <source>
        <strain evidence="8">28-4</strain>
    </source>
</reference>
<evidence type="ECO:0000256" key="2">
    <source>
        <dbReference type="ARBA" id="ARBA00022963"/>
    </source>
</evidence>
<dbReference type="PROSITE" id="PS51635">
    <property type="entry name" value="PNPLA"/>
    <property type="match status" value="1"/>
</dbReference>
<gene>
    <name evidence="7" type="ORF">ARMSODRAFT_1026685</name>
</gene>
<dbReference type="Proteomes" id="UP000218334">
    <property type="component" value="Unassembled WGS sequence"/>
</dbReference>
<protein>
    <submittedName>
        <fullName evidence="7">FabD/lysophospholipase-like protein</fullName>
    </submittedName>
</protein>
<dbReference type="AlphaFoldDB" id="A0A2H3B8W4"/>
<dbReference type="GO" id="GO:0019369">
    <property type="term" value="P:arachidonate metabolic process"/>
    <property type="evidence" value="ECO:0007669"/>
    <property type="project" value="TreeGrafter"/>
</dbReference>
<dbReference type="InterPro" id="IPR002641">
    <property type="entry name" value="PNPLA_dom"/>
</dbReference>
<feature type="compositionally biased region" description="Polar residues" evidence="5">
    <location>
        <begin position="10"/>
        <end position="22"/>
    </location>
</feature>
<dbReference type="EMBL" id="KZ293489">
    <property type="protein sequence ID" value="PBK60283.1"/>
    <property type="molecule type" value="Genomic_DNA"/>
</dbReference>
<evidence type="ECO:0000259" key="6">
    <source>
        <dbReference type="PROSITE" id="PS51635"/>
    </source>
</evidence>
<keyword evidence="1" id="KW-0378">Hydrolase</keyword>